<keyword evidence="1" id="KW-0175">Coiled coil</keyword>
<dbReference type="SUPFAM" id="SSF47413">
    <property type="entry name" value="lambda repressor-like DNA-binding domains"/>
    <property type="match status" value="1"/>
</dbReference>
<feature type="coiled-coil region" evidence="1">
    <location>
        <begin position="94"/>
        <end position="121"/>
    </location>
</feature>
<organism evidence="3 4">
    <name type="scientific">Paracoccus albicereus</name>
    <dbReference type="NCBI Taxonomy" id="2922394"/>
    <lineage>
        <taxon>Bacteria</taxon>
        <taxon>Pseudomonadati</taxon>
        <taxon>Pseudomonadota</taxon>
        <taxon>Alphaproteobacteria</taxon>
        <taxon>Rhodobacterales</taxon>
        <taxon>Paracoccaceae</taxon>
        <taxon>Paracoccus</taxon>
    </lineage>
</organism>
<dbReference type="PANTHER" id="PTHR43236:SF2">
    <property type="entry name" value="BLL0069 PROTEIN"/>
    <property type="match status" value="1"/>
</dbReference>
<dbReference type="Proteomes" id="UP001203945">
    <property type="component" value="Unassembled WGS sequence"/>
</dbReference>
<evidence type="ECO:0000259" key="2">
    <source>
        <dbReference type="PROSITE" id="PS50943"/>
    </source>
</evidence>
<dbReference type="EMBL" id="JAKZEU010000005">
    <property type="protein sequence ID" value="MCQ0971570.1"/>
    <property type="molecule type" value="Genomic_DNA"/>
</dbReference>
<evidence type="ECO:0000313" key="3">
    <source>
        <dbReference type="EMBL" id="MCQ0971570.1"/>
    </source>
</evidence>
<dbReference type="PANTHER" id="PTHR43236">
    <property type="entry name" value="ANTITOXIN HIGA1"/>
    <property type="match status" value="1"/>
</dbReference>
<dbReference type="CDD" id="cd00093">
    <property type="entry name" value="HTH_XRE"/>
    <property type="match status" value="1"/>
</dbReference>
<reference evidence="3 4" key="1">
    <citation type="submission" date="2022-03" db="EMBL/GenBank/DDBJ databases">
        <authorList>
            <person name="He Y."/>
        </authorList>
    </citation>
    <scope>NUCLEOTIDE SEQUENCE [LARGE SCALE GENOMIC DNA]</scope>
    <source>
        <strain evidence="3 4">TK19116</strain>
    </source>
</reference>
<dbReference type="InterPro" id="IPR001387">
    <property type="entry name" value="Cro/C1-type_HTH"/>
</dbReference>
<comment type="caution">
    <text evidence="3">The sequence shown here is derived from an EMBL/GenBank/DDBJ whole genome shotgun (WGS) entry which is preliminary data.</text>
</comment>
<keyword evidence="4" id="KW-1185">Reference proteome</keyword>
<accession>A0ABT1MTD8</accession>
<evidence type="ECO:0000313" key="4">
    <source>
        <dbReference type="Proteomes" id="UP001203945"/>
    </source>
</evidence>
<gene>
    <name evidence="3" type="ORF">MLD63_14185</name>
</gene>
<dbReference type="Pfam" id="PF01381">
    <property type="entry name" value="HTH_3"/>
    <property type="match status" value="1"/>
</dbReference>
<dbReference type="InterPro" id="IPR010982">
    <property type="entry name" value="Lambda_DNA-bd_dom_sf"/>
</dbReference>
<evidence type="ECO:0000256" key="1">
    <source>
        <dbReference type="SAM" id="Coils"/>
    </source>
</evidence>
<protein>
    <submittedName>
        <fullName evidence="3">Helix-turn-helix domain-containing protein</fullName>
    </submittedName>
</protein>
<proteinExistence type="predicted"/>
<dbReference type="InterPro" id="IPR052345">
    <property type="entry name" value="Rad_response_metalloprotease"/>
</dbReference>
<dbReference type="Gene3D" id="1.10.260.40">
    <property type="entry name" value="lambda repressor-like DNA-binding domains"/>
    <property type="match status" value="1"/>
</dbReference>
<name>A0ABT1MTD8_9RHOB</name>
<dbReference type="RefSeq" id="WP_255330577.1">
    <property type="nucleotide sequence ID" value="NZ_JAKZEU010000005.1"/>
</dbReference>
<dbReference type="PROSITE" id="PS50943">
    <property type="entry name" value="HTH_CROC1"/>
    <property type="match status" value="1"/>
</dbReference>
<dbReference type="SMART" id="SM00530">
    <property type="entry name" value="HTH_XRE"/>
    <property type="match status" value="1"/>
</dbReference>
<sequence>MAENWYSDDKATLGDRIHAARDAAGLSVEKMARKLGLRAKTVSAWEHDEREPRANQLRMIAGLTGVSLIWLLTGEGNQPTTAGAETATGVDAGRETALTELRALQHALEDAARRIARLEQLIVRP</sequence>
<feature type="domain" description="HTH cro/C1-type" evidence="2">
    <location>
        <begin position="17"/>
        <end position="71"/>
    </location>
</feature>